<keyword evidence="2" id="KW-0808">Transferase</keyword>
<organism evidence="5 6">
    <name type="scientific">Falsarthrobacter nasiphocae</name>
    <dbReference type="NCBI Taxonomy" id="189863"/>
    <lineage>
        <taxon>Bacteria</taxon>
        <taxon>Bacillati</taxon>
        <taxon>Actinomycetota</taxon>
        <taxon>Actinomycetes</taxon>
        <taxon>Micrococcales</taxon>
        <taxon>Micrococcaceae</taxon>
        <taxon>Falsarthrobacter</taxon>
    </lineage>
</organism>
<evidence type="ECO:0000256" key="3">
    <source>
        <dbReference type="SAM" id="MobiDB-lite"/>
    </source>
</evidence>
<dbReference type="Pfam" id="PF05175">
    <property type="entry name" value="MTS"/>
    <property type="match status" value="1"/>
</dbReference>
<gene>
    <name evidence="5" type="ORF">J2S35_001618</name>
</gene>
<dbReference type="EMBL" id="JAVDUI010000001">
    <property type="protein sequence ID" value="MDR6892678.1"/>
    <property type="molecule type" value="Genomic_DNA"/>
</dbReference>
<evidence type="ECO:0000313" key="5">
    <source>
        <dbReference type="EMBL" id="MDR6892678.1"/>
    </source>
</evidence>
<keyword evidence="6" id="KW-1185">Reference proteome</keyword>
<dbReference type="InterPro" id="IPR029063">
    <property type="entry name" value="SAM-dependent_MTases_sf"/>
</dbReference>
<dbReference type="RefSeq" id="WP_309852076.1">
    <property type="nucleotide sequence ID" value="NZ_BAAAIU010000043.1"/>
</dbReference>
<dbReference type="AlphaFoldDB" id="A0AAE3YIP4"/>
<feature type="domain" description="Methyltransferase small" evidence="4">
    <location>
        <begin position="60"/>
        <end position="229"/>
    </location>
</feature>
<dbReference type="Gene3D" id="3.40.50.150">
    <property type="entry name" value="Vaccinia Virus protein VP39"/>
    <property type="match status" value="1"/>
</dbReference>
<evidence type="ECO:0000256" key="2">
    <source>
        <dbReference type="ARBA" id="ARBA00022679"/>
    </source>
</evidence>
<comment type="caution">
    <text evidence="5">The sequence shown here is derived from an EMBL/GenBank/DDBJ whole genome shotgun (WGS) entry which is preliminary data.</text>
</comment>
<dbReference type="InterPro" id="IPR046977">
    <property type="entry name" value="RsmC/RlmG"/>
</dbReference>
<protein>
    <submittedName>
        <fullName evidence="5">16S rRNA G1207 methylase RsmC</fullName>
    </submittedName>
</protein>
<dbReference type="CDD" id="cd02440">
    <property type="entry name" value="AdoMet_MTases"/>
    <property type="match status" value="1"/>
</dbReference>
<dbReference type="GO" id="GO:0032259">
    <property type="term" value="P:methylation"/>
    <property type="evidence" value="ECO:0007669"/>
    <property type="project" value="UniProtKB-KW"/>
</dbReference>
<reference evidence="5" key="1">
    <citation type="submission" date="2023-07" db="EMBL/GenBank/DDBJ databases">
        <title>Sequencing the genomes of 1000 actinobacteria strains.</title>
        <authorList>
            <person name="Klenk H.-P."/>
        </authorList>
    </citation>
    <scope>NUCLEOTIDE SEQUENCE</scope>
    <source>
        <strain evidence="5">DSM 13988</strain>
    </source>
</reference>
<dbReference type="InterPro" id="IPR007848">
    <property type="entry name" value="Small_mtfrase_dom"/>
</dbReference>
<evidence type="ECO:0000259" key="4">
    <source>
        <dbReference type="Pfam" id="PF05175"/>
    </source>
</evidence>
<dbReference type="SUPFAM" id="SSF53335">
    <property type="entry name" value="S-adenosyl-L-methionine-dependent methyltransferases"/>
    <property type="match status" value="1"/>
</dbReference>
<keyword evidence="1 5" id="KW-0489">Methyltransferase</keyword>
<accession>A0AAE3YIP4</accession>
<proteinExistence type="predicted"/>
<evidence type="ECO:0000256" key="1">
    <source>
        <dbReference type="ARBA" id="ARBA00022603"/>
    </source>
</evidence>
<evidence type="ECO:0000313" key="6">
    <source>
        <dbReference type="Proteomes" id="UP001247307"/>
    </source>
</evidence>
<feature type="region of interest" description="Disordered" evidence="3">
    <location>
        <begin position="1"/>
        <end position="44"/>
    </location>
</feature>
<sequence>MPATPREGRSVPQAPSPAPSARAPHAPSAQTPAQDHYFTGTPEGPLLRKTLTVELAGRTVTVTTASGIFSPGGVDKGTQVLLKNAPWGPLIRPDETVLDIGCGWGPITLTAGLHTPEARLVAVDVNERSLTLARENASALGLALTAGLPEEIDPDLRFERIYSNPPIRVGKAVLHDILRTWLPRLAPGGMAWLVVQKNLGSDSLQAWMEAEFAGELAIRRHSTDKGFRILTAERTTTGG</sequence>
<name>A0AAE3YIP4_9MICC</name>
<feature type="compositionally biased region" description="Low complexity" evidence="3">
    <location>
        <begin position="19"/>
        <end position="29"/>
    </location>
</feature>
<dbReference type="Proteomes" id="UP001247307">
    <property type="component" value="Unassembled WGS sequence"/>
</dbReference>
<dbReference type="PANTHER" id="PTHR47816">
    <property type="entry name" value="RIBOSOMAL RNA SMALL SUBUNIT METHYLTRANSFERASE C"/>
    <property type="match status" value="1"/>
</dbReference>
<dbReference type="GO" id="GO:0008757">
    <property type="term" value="F:S-adenosylmethionine-dependent methyltransferase activity"/>
    <property type="evidence" value="ECO:0007669"/>
    <property type="project" value="InterPro"/>
</dbReference>
<dbReference type="PANTHER" id="PTHR47816:SF4">
    <property type="entry name" value="RIBOSOMAL RNA SMALL SUBUNIT METHYLTRANSFERASE C"/>
    <property type="match status" value="1"/>
</dbReference>